<keyword evidence="3 6" id="KW-0812">Transmembrane</keyword>
<organism evidence="7 8">
    <name type="scientific">Fonsecaea pedrosoi CBS 271.37</name>
    <dbReference type="NCBI Taxonomy" id="1442368"/>
    <lineage>
        <taxon>Eukaryota</taxon>
        <taxon>Fungi</taxon>
        <taxon>Dikarya</taxon>
        <taxon>Ascomycota</taxon>
        <taxon>Pezizomycotina</taxon>
        <taxon>Eurotiomycetes</taxon>
        <taxon>Chaetothyriomycetidae</taxon>
        <taxon>Chaetothyriales</taxon>
        <taxon>Herpotrichiellaceae</taxon>
        <taxon>Fonsecaea</taxon>
    </lineage>
</organism>
<evidence type="ECO:0000256" key="2">
    <source>
        <dbReference type="ARBA" id="ARBA00022448"/>
    </source>
</evidence>
<evidence type="ECO:0000256" key="3">
    <source>
        <dbReference type="ARBA" id="ARBA00022692"/>
    </source>
</evidence>
<dbReference type="FunFam" id="1.20.1250.20:FF:000013">
    <property type="entry name" value="MFS general substrate transporter"/>
    <property type="match status" value="1"/>
</dbReference>
<dbReference type="InterPro" id="IPR011701">
    <property type="entry name" value="MFS"/>
</dbReference>
<gene>
    <name evidence="7" type="ORF">Z517_08762</name>
</gene>
<dbReference type="GO" id="GO:0022857">
    <property type="term" value="F:transmembrane transporter activity"/>
    <property type="evidence" value="ECO:0007669"/>
    <property type="project" value="InterPro"/>
</dbReference>
<feature type="transmembrane region" description="Helical" evidence="6">
    <location>
        <begin position="21"/>
        <end position="46"/>
    </location>
</feature>
<dbReference type="InterPro" id="IPR036259">
    <property type="entry name" value="MFS_trans_sf"/>
</dbReference>
<comment type="subcellular location">
    <subcellularLocation>
        <location evidence="1">Membrane</location>
        <topology evidence="1">Multi-pass membrane protein</topology>
    </subcellularLocation>
</comment>
<dbReference type="HOGENOM" id="CLU_001265_0_1_1"/>
<feature type="transmembrane region" description="Helical" evidence="6">
    <location>
        <begin position="319"/>
        <end position="337"/>
    </location>
</feature>
<evidence type="ECO:0000313" key="8">
    <source>
        <dbReference type="Proteomes" id="UP000053029"/>
    </source>
</evidence>
<feature type="transmembrane region" description="Helical" evidence="6">
    <location>
        <begin position="194"/>
        <end position="218"/>
    </location>
</feature>
<dbReference type="EMBL" id="KN846973">
    <property type="protein sequence ID" value="KIW78923.1"/>
    <property type="molecule type" value="Genomic_DNA"/>
</dbReference>
<evidence type="ECO:0000313" key="7">
    <source>
        <dbReference type="EMBL" id="KIW78923.1"/>
    </source>
</evidence>
<feature type="transmembrane region" description="Helical" evidence="6">
    <location>
        <begin position="257"/>
        <end position="277"/>
    </location>
</feature>
<dbReference type="OrthoDB" id="2985014at2759"/>
<dbReference type="SUPFAM" id="SSF103473">
    <property type="entry name" value="MFS general substrate transporter"/>
    <property type="match status" value="1"/>
</dbReference>
<dbReference type="AlphaFoldDB" id="A0A0D2GDT2"/>
<feature type="transmembrane region" description="Helical" evidence="6">
    <location>
        <begin position="283"/>
        <end position="307"/>
    </location>
</feature>
<feature type="transmembrane region" description="Helical" evidence="6">
    <location>
        <begin position="349"/>
        <end position="367"/>
    </location>
</feature>
<feature type="transmembrane region" description="Helical" evidence="6">
    <location>
        <begin position="122"/>
        <end position="146"/>
    </location>
</feature>
<keyword evidence="2" id="KW-0813">Transport</keyword>
<feature type="transmembrane region" description="Helical" evidence="6">
    <location>
        <begin position="230"/>
        <end position="250"/>
    </location>
</feature>
<keyword evidence="5 6" id="KW-0472">Membrane</keyword>
<feature type="transmembrane region" description="Helical" evidence="6">
    <location>
        <begin position="86"/>
        <end position="106"/>
    </location>
</feature>
<accession>A0A0D2GDT2</accession>
<dbReference type="GO" id="GO:0016020">
    <property type="term" value="C:membrane"/>
    <property type="evidence" value="ECO:0007669"/>
    <property type="project" value="UniProtKB-SubCell"/>
</dbReference>
<feature type="transmembrane region" description="Helical" evidence="6">
    <location>
        <begin position="52"/>
        <end position="74"/>
    </location>
</feature>
<reference evidence="7 8" key="1">
    <citation type="submission" date="2015-01" db="EMBL/GenBank/DDBJ databases">
        <title>The Genome Sequence of Fonsecaea pedrosoi CBS 271.37.</title>
        <authorList>
            <consortium name="The Broad Institute Genomics Platform"/>
            <person name="Cuomo C."/>
            <person name="de Hoog S."/>
            <person name="Gorbushina A."/>
            <person name="Stielow B."/>
            <person name="Teixiera M."/>
            <person name="Abouelleil A."/>
            <person name="Chapman S.B."/>
            <person name="Priest M."/>
            <person name="Young S.K."/>
            <person name="Wortman J."/>
            <person name="Nusbaum C."/>
            <person name="Birren B."/>
        </authorList>
    </citation>
    <scope>NUCLEOTIDE SEQUENCE [LARGE SCALE GENOMIC DNA]</scope>
    <source>
        <strain evidence="7 8">CBS 271.37</strain>
    </source>
</reference>
<keyword evidence="8" id="KW-1185">Reference proteome</keyword>
<dbReference type="PANTHER" id="PTHR43791:SF36">
    <property type="entry name" value="TRANSPORTER, PUTATIVE (AFU_ORTHOLOGUE AFUA_6G08340)-RELATED"/>
    <property type="match status" value="1"/>
</dbReference>
<evidence type="ECO:0008006" key="9">
    <source>
        <dbReference type="Google" id="ProtNLM"/>
    </source>
</evidence>
<evidence type="ECO:0000256" key="5">
    <source>
        <dbReference type="ARBA" id="ARBA00023136"/>
    </source>
</evidence>
<evidence type="ECO:0000256" key="1">
    <source>
        <dbReference type="ARBA" id="ARBA00004141"/>
    </source>
</evidence>
<proteinExistence type="predicted"/>
<dbReference type="PANTHER" id="PTHR43791">
    <property type="entry name" value="PERMEASE-RELATED"/>
    <property type="match status" value="1"/>
</dbReference>
<evidence type="ECO:0000256" key="4">
    <source>
        <dbReference type="ARBA" id="ARBA00022989"/>
    </source>
</evidence>
<dbReference type="Pfam" id="PF07690">
    <property type="entry name" value="MFS_1"/>
    <property type="match status" value="1"/>
</dbReference>
<dbReference type="RefSeq" id="XP_013282731.1">
    <property type="nucleotide sequence ID" value="XM_013427277.1"/>
</dbReference>
<dbReference type="Gene3D" id="1.20.1250.20">
    <property type="entry name" value="MFS general substrate transporter like domains"/>
    <property type="match status" value="2"/>
</dbReference>
<protein>
    <recommendedName>
        <fullName evidence="9">Major facilitator superfamily (MFS) profile domain-containing protein</fullName>
    </recommendedName>
</protein>
<name>A0A0D2GDT2_9EURO</name>
<evidence type="ECO:0000256" key="6">
    <source>
        <dbReference type="SAM" id="Phobius"/>
    </source>
</evidence>
<sequence length="410" mass="45177">MFFVGYIICMFPGNICLRLPWVTAPALIGGGVLTFGAFCAGIGGAQGYATVLALRIFVGCAQAFIQGLGLYLSFWYRRNELASRSAVFYSAATLAGAFSGFISFGIQRHLTLEKTGLAPWRWLFIIEGVLAVAVGTTVILVIPNFADRMKKLKTWLFSEAELKLAIERSKDYNTTGANIDVRQIWATFKDPKSYMFAIINAGVALGIASVGNFLPTFVKSFGYSADKAQLFTVIPYACASVFLIAVCFLSDKYNTKGLLLVFTLSVSCVGYIILLSVRSVPVLIFATCLITAGLYPSVILLTSWLGINTCGFTKRGTTWAMAEVFGQCFSIMGTHVYDHPPRFVKGHSIVLGMLAFAIVMATSNICWMRYQNRRKDAEIERYRAAGESHPHVERSLEDEGDQHLAFRYIL</sequence>
<dbReference type="GeneID" id="25308252"/>
<dbReference type="VEuPathDB" id="FungiDB:Z517_08762"/>
<keyword evidence="4 6" id="KW-1133">Transmembrane helix</keyword>
<dbReference type="Proteomes" id="UP000053029">
    <property type="component" value="Unassembled WGS sequence"/>
</dbReference>